<evidence type="ECO:0000256" key="3">
    <source>
        <dbReference type="ARBA" id="ARBA00022553"/>
    </source>
</evidence>
<dbReference type="SMART" id="SM00387">
    <property type="entry name" value="HATPase_c"/>
    <property type="match status" value="1"/>
</dbReference>
<dbReference type="InterPro" id="IPR000014">
    <property type="entry name" value="PAS"/>
</dbReference>
<dbReference type="InterPro" id="IPR003594">
    <property type="entry name" value="HATPase_dom"/>
</dbReference>
<dbReference type="SUPFAM" id="SSF55874">
    <property type="entry name" value="ATPase domain of HSP90 chaperone/DNA topoisomerase II/histidine kinase"/>
    <property type="match status" value="1"/>
</dbReference>
<dbReference type="SMART" id="SM00086">
    <property type="entry name" value="PAC"/>
    <property type="match status" value="2"/>
</dbReference>
<dbReference type="PRINTS" id="PR00344">
    <property type="entry name" value="BCTRLSENSOR"/>
</dbReference>
<keyword evidence="15" id="KW-1185">Reference proteome</keyword>
<feature type="domain" description="Response regulatory" evidence="11">
    <location>
        <begin position="583"/>
        <end position="698"/>
    </location>
</feature>
<dbReference type="SUPFAM" id="SSF47384">
    <property type="entry name" value="Homodimeric domain of signal transducing histidine kinase"/>
    <property type="match status" value="1"/>
</dbReference>
<keyword evidence="5" id="KW-0547">Nucleotide-binding</keyword>
<dbReference type="SMART" id="SM00388">
    <property type="entry name" value="HisKA"/>
    <property type="match status" value="1"/>
</dbReference>
<dbReference type="Pfam" id="PF02518">
    <property type="entry name" value="HATPase_c"/>
    <property type="match status" value="1"/>
</dbReference>
<feature type="domain" description="Histidine kinase" evidence="10">
    <location>
        <begin position="341"/>
        <end position="563"/>
    </location>
</feature>
<feature type="domain" description="PAC" evidence="13">
    <location>
        <begin position="274"/>
        <end position="328"/>
    </location>
</feature>
<dbReference type="SUPFAM" id="SSF55785">
    <property type="entry name" value="PYP-like sensor domain (PAS domain)"/>
    <property type="match status" value="2"/>
</dbReference>
<keyword evidence="8" id="KW-0902">Two-component regulatory system</keyword>
<keyword evidence="7" id="KW-0067">ATP-binding</keyword>
<dbReference type="SMART" id="SM00091">
    <property type="entry name" value="PAS"/>
    <property type="match status" value="2"/>
</dbReference>
<dbReference type="Gene3D" id="3.30.565.10">
    <property type="entry name" value="Histidine kinase-like ATPase, C-terminal domain"/>
    <property type="match status" value="1"/>
</dbReference>
<dbReference type="InterPro" id="IPR013656">
    <property type="entry name" value="PAS_4"/>
</dbReference>
<comment type="catalytic activity">
    <reaction evidence="1">
        <text>ATP + protein L-histidine = ADP + protein N-phospho-L-histidine.</text>
        <dbReference type="EC" id="2.7.13.3"/>
    </reaction>
</comment>
<evidence type="ECO:0000256" key="6">
    <source>
        <dbReference type="ARBA" id="ARBA00022777"/>
    </source>
</evidence>
<name>A0A2Z3GZL2_9BACT</name>
<dbReference type="InterPro" id="IPR036097">
    <property type="entry name" value="HisK_dim/P_sf"/>
</dbReference>
<dbReference type="PANTHER" id="PTHR43065">
    <property type="entry name" value="SENSOR HISTIDINE KINASE"/>
    <property type="match status" value="1"/>
</dbReference>
<dbReference type="Gene3D" id="3.40.50.2300">
    <property type="match status" value="1"/>
</dbReference>
<dbReference type="RefSeq" id="WP_010044071.1">
    <property type="nucleotide sequence ID" value="NZ_CP025958.1"/>
</dbReference>
<dbReference type="SMART" id="SM00448">
    <property type="entry name" value="REC"/>
    <property type="match status" value="1"/>
</dbReference>
<dbReference type="Gene3D" id="1.10.287.130">
    <property type="match status" value="1"/>
</dbReference>
<proteinExistence type="predicted"/>
<keyword evidence="3 9" id="KW-0597">Phosphoprotein</keyword>
<dbReference type="InterPro" id="IPR001610">
    <property type="entry name" value="PAC"/>
</dbReference>
<organism evidence="14 15">
    <name type="scientific">Gemmata obscuriglobus</name>
    <dbReference type="NCBI Taxonomy" id="114"/>
    <lineage>
        <taxon>Bacteria</taxon>
        <taxon>Pseudomonadati</taxon>
        <taxon>Planctomycetota</taxon>
        <taxon>Planctomycetia</taxon>
        <taxon>Gemmatales</taxon>
        <taxon>Gemmataceae</taxon>
        <taxon>Gemmata</taxon>
    </lineage>
</organism>
<dbReference type="NCBIfam" id="TIGR00229">
    <property type="entry name" value="sensory_box"/>
    <property type="match status" value="2"/>
</dbReference>
<sequence length="711" mass="76897">MVFALAIAAGAAFALGGLLVVFVRRVARERDQTAALLRQATDTLESRVRIRTAGLAADADGLRHELAERTRAEDELRANEERFRALVSTSVAIVWRADPVGEFETEQPEWSAFTGQPFGEHRGHGWLRVVHPEDQEPYRGAWAAARSERREFETEHRLWHASGEYRRMVVRGVPILDADGTVREWVGTHTEVAHEGAAGADERTRLAFQLELLPLAYLLSDEANRYTYWNSAAERVFGFARAEVLGKRPFEVVVPARARGAAESTFARLATGDRDAHEVAENVTKSGREILCEWHHAPLVDAAGTFQGVLSLAQDVTAARRHEDQFRQTQKMDAICQLAGGVAHDFNNLLTIINGYTRQLIAVCPEGTPAGDALGEVRAASARATDLTRQLLAFGRLQVLRPQVLNVNGLVTEAQKVLTKLVGGDVRLVLALGTNLGLVSADPDQIEQALATLCVYAREAMPQGGRLTLTTDAVDLHDGGPAPGDLAPGRYVRLMVADTGYGMTVDVKGQIFEPFFSTQGVGKGAGLGLASVYGIVKQSGGHIVVDSTIGVGTTFTMYLPAAAKPVPVVPKAAATPRPRGGETVLLVEDERPVRVLAALTLRGAGYKVAEAGSGEEALELYKTRGPIHLLLTDVVMSGMSGRELADALREQDPGLRLLYMSGYTDDPRVRHGIESADAEFLQKPFEVDDLLTKVRQVLSANEPAALAGSRA</sequence>
<dbReference type="Proteomes" id="UP000245802">
    <property type="component" value="Chromosome"/>
</dbReference>
<keyword evidence="6 14" id="KW-0418">Kinase</keyword>
<dbReference type="Pfam" id="PF08447">
    <property type="entry name" value="PAS_3"/>
    <property type="match status" value="1"/>
</dbReference>
<evidence type="ECO:0000256" key="5">
    <source>
        <dbReference type="ARBA" id="ARBA00022741"/>
    </source>
</evidence>
<dbReference type="InterPro" id="IPR000700">
    <property type="entry name" value="PAS-assoc_C"/>
</dbReference>
<dbReference type="AlphaFoldDB" id="A0A2Z3GZL2"/>
<feature type="modified residue" description="4-aspartylphosphate" evidence="9">
    <location>
        <position position="633"/>
    </location>
</feature>
<evidence type="ECO:0000313" key="15">
    <source>
        <dbReference type="Proteomes" id="UP000245802"/>
    </source>
</evidence>
<dbReference type="KEGG" id="gog:C1280_11010"/>
<dbReference type="EMBL" id="CP025958">
    <property type="protein sequence ID" value="AWM37492.1"/>
    <property type="molecule type" value="Genomic_DNA"/>
</dbReference>
<dbReference type="PROSITE" id="PS50110">
    <property type="entry name" value="RESPONSE_REGULATORY"/>
    <property type="match status" value="1"/>
</dbReference>
<evidence type="ECO:0000256" key="2">
    <source>
        <dbReference type="ARBA" id="ARBA00012438"/>
    </source>
</evidence>
<evidence type="ECO:0000259" key="12">
    <source>
        <dbReference type="PROSITE" id="PS50112"/>
    </source>
</evidence>
<dbReference type="Pfam" id="PF00072">
    <property type="entry name" value="Response_reg"/>
    <property type="match status" value="1"/>
</dbReference>
<evidence type="ECO:0000256" key="8">
    <source>
        <dbReference type="ARBA" id="ARBA00023012"/>
    </source>
</evidence>
<dbReference type="PROSITE" id="PS50113">
    <property type="entry name" value="PAC"/>
    <property type="match status" value="1"/>
</dbReference>
<dbReference type="EC" id="2.7.13.3" evidence="2"/>
<dbReference type="PROSITE" id="PS50109">
    <property type="entry name" value="HIS_KIN"/>
    <property type="match status" value="1"/>
</dbReference>
<dbReference type="CDD" id="cd00130">
    <property type="entry name" value="PAS"/>
    <property type="match status" value="2"/>
</dbReference>
<protein>
    <recommendedName>
        <fullName evidence="2">histidine kinase</fullName>
        <ecNumber evidence="2">2.7.13.3</ecNumber>
    </recommendedName>
</protein>
<evidence type="ECO:0000259" key="11">
    <source>
        <dbReference type="PROSITE" id="PS50110"/>
    </source>
</evidence>
<evidence type="ECO:0000256" key="9">
    <source>
        <dbReference type="PROSITE-ProRule" id="PRU00169"/>
    </source>
</evidence>
<dbReference type="PANTHER" id="PTHR43065:SF46">
    <property type="entry name" value="C4-DICARBOXYLATE TRANSPORT SENSOR PROTEIN DCTB"/>
    <property type="match status" value="1"/>
</dbReference>
<dbReference type="InterPro" id="IPR035965">
    <property type="entry name" value="PAS-like_dom_sf"/>
</dbReference>
<dbReference type="GO" id="GO:0005524">
    <property type="term" value="F:ATP binding"/>
    <property type="evidence" value="ECO:0007669"/>
    <property type="project" value="UniProtKB-KW"/>
</dbReference>
<dbReference type="PROSITE" id="PS50112">
    <property type="entry name" value="PAS"/>
    <property type="match status" value="1"/>
</dbReference>
<evidence type="ECO:0000313" key="14">
    <source>
        <dbReference type="EMBL" id="AWM37492.1"/>
    </source>
</evidence>
<evidence type="ECO:0000259" key="10">
    <source>
        <dbReference type="PROSITE" id="PS50109"/>
    </source>
</evidence>
<accession>A0A2Z3GZL2</accession>
<evidence type="ECO:0000256" key="7">
    <source>
        <dbReference type="ARBA" id="ARBA00022840"/>
    </source>
</evidence>
<evidence type="ECO:0000259" key="13">
    <source>
        <dbReference type="PROSITE" id="PS50113"/>
    </source>
</evidence>
<dbReference type="SUPFAM" id="SSF52172">
    <property type="entry name" value="CheY-like"/>
    <property type="match status" value="1"/>
</dbReference>
<dbReference type="InterPro" id="IPR001789">
    <property type="entry name" value="Sig_transdc_resp-reg_receiver"/>
</dbReference>
<keyword evidence="4" id="KW-0808">Transferase</keyword>
<dbReference type="InterPro" id="IPR036890">
    <property type="entry name" value="HATPase_C_sf"/>
</dbReference>
<dbReference type="InterPro" id="IPR013655">
    <property type="entry name" value="PAS_fold_3"/>
</dbReference>
<dbReference type="InterPro" id="IPR005467">
    <property type="entry name" value="His_kinase_dom"/>
</dbReference>
<dbReference type="Gene3D" id="3.30.450.20">
    <property type="entry name" value="PAS domain"/>
    <property type="match status" value="2"/>
</dbReference>
<reference evidence="14 15" key="1">
    <citation type="submission" date="2018-01" db="EMBL/GenBank/DDBJ databases">
        <title>G. obscuriglobus.</title>
        <authorList>
            <person name="Franke J."/>
            <person name="Blomberg W."/>
            <person name="Selmecki A."/>
        </authorList>
    </citation>
    <scope>NUCLEOTIDE SEQUENCE [LARGE SCALE GENOMIC DNA]</scope>
    <source>
        <strain evidence="14 15">DSM 5831</strain>
    </source>
</reference>
<dbReference type="Pfam" id="PF08448">
    <property type="entry name" value="PAS_4"/>
    <property type="match status" value="1"/>
</dbReference>
<dbReference type="InterPro" id="IPR011006">
    <property type="entry name" value="CheY-like_superfamily"/>
</dbReference>
<gene>
    <name evidence="14" type="ORF">C1280_11010</name>
</gene>
<dbReference type="InterPro" id="IPR003661">
    <property type="entry name" value="HisK_dim/P_dom"/>
</dbReference>
<evidence type="ECO:0000256" key="4">
    <source>
        <dbReference type="ARBA" id="ARBA00022679"/>
    </source>
</evidence>
<evidence type="ECO:0000256" key="1">
    <source>
        <dbReference type="ARBA" id="ARBA00000085"/>
    </source>
</evidence>
<dbReference type="InterPro" id="IPR004358">
    <property type="entry name" value="Sig_transdc_His_kin-like_C"/>
</dbReference>
<feature type="domain" description="PAS" evidence="12">
    <location>
        <begin position="202"/>
        <end position="255"/>
    </location>
</feature>
<dbReference type="FunFam" id="3.30.450.20:FF:000099">
    <property type="entry name" value="Sensory box sensor histidine kinase"/>
    <property type="match status" value="1"/>
</dbReference>
<dbReference type="OrthoDB" id="111890at2"/>
<dbReference type="GO" id="GO:0000155">
    <property type="term" value="F:phosphorelay sensor kinase activity"/>
    <property type="evidence" value="ECO:0007669"/>
    <property type="project" value="InterPro"/>
</dbReference>